<keyword evidence="3" id="KW-1185">Reference proteome</keyword>
<organism evidence="2 3">
    <name type="scientific">Petrolisthes manimaculis</name>
    <dbReference type="NCBI Taxonomy" id="1843537"/>
    <lineage>
        <taxon>Eukaryota</taxon>
        <taxon>Metazoa</taxon>
        <taxon>Ecdysozoa</taxon>
        <taxon>Arthropoda</taxon>
        <taxon>Crustacea</taxon>
        <taxon>Multicrustacea</taxon>
        <taxon>Malacostraca</taxon>
        <taxon>Eumalacostraca</taxon>
        <taxon>Eucarida</taxon>
        <taxon>Decapoda</taxon>
        <taxon>Pleocyemata</taxon>
        <taxon>Anomura</taxon>
        <taxon>Galatheoidea</taxon>
        <taxon>Porcellanidae</taxon>
        <taxon>Petrolisthes</taxon>
    </lineage>
</organism>
<dbReference type="InterPro" id="IPR027417">
    <property type="entry name" value="P-loop_NTPase"/>
</dbReference>
<accession>A0AAE1P535</accession>
<evidence type="ECO:0000313" key="2">
    <source>
        <dbReference type="EMBL" id="KAK4300850.1"/>
    </source>
</evidence>
<feature type="region of interest" description="Disordered" evidence="1">
    <location>
        <begin position="88"/>
        <end position="121"/>
    </location>
</feature>
<dbReference type="Proteomes" id="UP001292094">
    <property type="component" value="Unassembled WGS sequence"/>
</dbReference>
<protein>
    <submittedName>
        <fullName evidence="2">Uncharacterized protein</fullName>
    </submittedName>
</protein>
<comment type="caution">
    <text evidence="2">The sequence shown here is derived from an EMBL/GenBank/DDBJ whole genome shotgun (WGS) entry which is preliminary data.</text>
</comment>
<feature type="compositionally biased region" description="Basic residues" evidence="1">
    <location>
        <begin position="111"/>
        <end position="121"/>
    </location>
</feature>
<proteinExistence type="predicted"/>
<dbReference type="AlphaFoldDB" id="A0AAE1P535"/>
<name>A0AAE1P535_9EUCA</name>
<dbReference type="EMBL" id="JAWZYT010002976">
    <property type="protein sequence ID" value="KAK4300850.1"/>
    <property type="molecule type" value="Genomic_DNA"/>
</dbReference>
<reference evidence="2" key="1">
    <citation type="submission" date="2023-11" db="EMBL/GenBank/DDBJ databases">
        <title>Genome assemblies of two species of porcelain crab, Petrolisthes cinctipes and Petrolisthes manimaculis (Anomura: Porcellanidae).</title>
        <authorList>
            <person name="Angst P."/>
        </authorList>
    </citation>
    <scope>NUCLEOTIDE SEQUENCE</scope>
    <source>
        <strain evidence="2">PB745_02</strain>
        <tissue evidence="2">Gill</tissue>
    </source>
</reference>
<evidence type="ECO:0000313" key="3">
    <source>
        <dbReference type="Proteomes" id="UP001292094"/>
    </source>
</evidence>
<sequence>MVCKLNVSTCSLLSKHSFPSSLQVPEAEGRKLAEQYGCRFVEVSAAEMVSQVNDSIDGLLRQVSQLKGQTSPRLRKLSVSKMFNQLMNLSSGGSQDNHHRPVMPRVSLRDRARKRAHIRNS</sequence>
<gene>
    <name evidence="2" type="ORF">Pmani_026979</name>
</gene>
<dbReference type="Gene3D" id="3.40.50.300">
    <property type="entry name" value="P-loop containing nucleotide triphosphate hydrolases"/>
    <property type="match status" value="1"/>
</dbReference>
<evidence type="ECO:0000256" key="1">
    <source>
        <dbReference type="SAM" id="MobiDB-lite"/>
    </source>
</evidence>